<dbReference type="Pfam" id="PF13185">
    <property type="entry name" value="GAF_2"/>
    <property type="match status" value="1"/>
</dbReference>
<dbReference type="GO" id="GO:0016301">
    <property type="term" value="F:kinase activity"/>
    <property type="evidence" value="ECO:0007669"/>
    <property type="project" value="UniProtKB-KW"/>
</dbReference>
<dbReference type="PROSITE" id="PS50110">
    <property type="entry name" value="RESPONSE_REGULATORY"/>
    <property type="match status" value="1"/>
</dbReference>
<sequence length="987" mass="109098">MATYTSPQSSKPIQLLYVDPDREAAAATATALETEYSMDVTRTTRASKALEYVETEPFDCLVSDVRLPGTNGVELLEAVRTRRPDLPVVLLVRTAPKSFVERARAAGATDILRTDGTAQNRWLASRIATVVAEQDVGIAADDIGEALPTPGGSCLLDARLRVRDISELFADLYEYEPDELIGESWTRLFPADRETRTTEGLLEAVRRNGPSVDDALSVRSDGRTVPVQRSIAAIDSETYLCSVLDLTGTSRGGVPIERYVRQRQVLASLSLEVRDEIESDAFFESAVTSVADALDADRCAIFERRPDGTFVLRSGTGWDEGVERTVARSETQSHLTATLESDAPVRFADRRSHDWVAQSPLLVESAIDSGLELPIDPFDRSWGVLGVYVTERRGYSDPEIAFAESVVALLGVVVERERANTTWTTLRELPSRLDRDESPREVSDQVVDAADSFEGVSAAAIYLYDEDEDVLRLSGRTREITERSVDRPAGTLDEGPAWQAFVDHERTLVAEFSPRPAMPVSDPSLARGAVFSLGRHGVFVAAIDGAGRADTALESLAIVASLTRAALLRLDHERQLAERDETIDERTEAVTRLAAVAELTRQIDDAIVTASSREELETAVCNRLVECDPVVFAWIGAYDEVGETIEPRAWAGTERSYLNSVSIDTTASTDDQEPMGAAVETGEPQLIQRLLASDAAEQWRREATRRGYRSALSVPISYGDVRYGGLTIYADRPAALTADERRIVEAIGKRVGHAFHRLEVTRTHLGTAGVVELEFWVRDTDIPFVQWAAEADGRFELENVFSQTDGSIRGLFTIEHLEVERVLELASHASVVTDTTFVTERGDKRLFTCLFTSDSVVSRLLEYGAVLRSMVFEPDGGTLIVELPADTDVRKFIAAFSAAYPDAELVRRHHCDRVPHTRFEFLAEVERRLTDRQYEVLRTAYASGYYETPRESSGAEVAAMLDIAQPTFNHHLHAAQRKLLTILFDDE</sequence>
<feature type="domain" description="Response regulatory" evidence="6">
    <location>
        <begin position="14"/>
        <end position="129"/>
    </location>
</feature>
<dbReference type="InterPro" id="IPR011006">
    <property type="entry name" value="CheY-like_superfamily"/>
</dbReference>
<feature type="modified residue" description="4-aspartylphosphate" evidence="5">
    <location>
        <position position="64"/>
    </location>
</feature>
<name>A0A8J8Q4P1_9EURY</name>
<evidence type="ECO:0000256" key="4">
    <source>
        <dbReference type="ARBA" id="ARBA00023163"/>
    </source>
</evidence>
<dbReference type="NCBIfam" id="TIGR00229">
    <property type="entry name" value="sensory_box"/>
    <property type="match status" value="1"/>
</dbReference>
<dbReference type="InterPro" id="IPR029016">
    <property type="entry name" value="GAF-like_dom_sf"/>
</dbReference>
<evidence type="ECO:0000256" key="2">
    <source>
        <dbReference type="ARBA" id="ARBA00022777"/>
    </source>
</evidence>
<dbReference type="Gene3D" id="1.10.10.10">
    <property type="entry name" value="Winged helix-like DNA-binding domain superfamily/Winged helix DNA-binding domain"/>
    <property type="match status" value="1"/>
</dbReference>
<dbReference type="CDD" id="cd00156">
    <property type="entry name" value="REC"/>
    <property type="match status" value="1"/>
</dbReference>
<dbReference type="SUPFAM" id="SSF52172">
    <property type="entry name" value="CheY-like"/>
    <property type="match status" value="1"/>
</dbReference>
<dbReference type="PANTHER" id="PTHR34236">
    <property type="entry name" value="DIMETHYL SULFOXIDE REDUCTASE TRANSCRIPTIONAL ACTIVATOR"/>
    <property type="match status" value="1"/>
</dbReference>
<dbReference type="InterPro" id="IPR000014">
    <property type="entry name" value="PAS"/>
</dbReference>
<evidence type="ECO:0000256" key="5">
    <source>
        <dbReference type="PROSITE-ProRule" id="PRU00169"/>
    </source>
</evidence>
<dbReference type="Pfam" id="PF00072">
    <property type="entry name" value="Response_reg"/>
    <property type="match status" value="1"/>
</dbReference>
<dbReference type="SMART" id="SM00448">
    <property type="entry name" value="REC"/>
    <property type="match status" value="1"/>
</dbReference>
<dbReference type="Pfam" id="PF08448">
    <property type="entry name" value="PAS_4"/>
    <property type="match status" value="1"/>
</dbReference>
<dbReference type="SUPFAM" id="SSF55785">
    <property type="entry name" value="PYP-like sensor domain (PAS domain)"/>
    <property type="match status" value="1"/>
</dbReference>
<dbReference type="OrthoDB" id="342253at2157"/>
<keyword evidence="8" id="KW-1185">Reference proteome</keyword>
<keyword evidence="1" id="KW-0808">Transferase</keyword>
<dbReference type="InterPro" id="IPR035965">
    <property type="entry name" value="PAS-like_dom_sf"/>
</dbReference>
<dbReference type="Pfam" id="PF15915">
    <property type="entry name" value="BAT"/>
    <property type="match status" value="1"/>
</dbReference>
<dbReference type="CDD" id="cd00130">
    <property type="entry name" value="PAS"/>
    <property type="match status" value="1"/>
</dbReference>
<keyword evidence="3" id="KW-0805">Transcription regulation</keyword>
<evidence type="ECO:0000256" key="1">
    <source>
        <dbReference type="ARBA" id="ARBA00022679"/>
    </source>
</evidence>
<organism evidence="7 8">
    <name type="scientific">Natronococcus pandeyae</name>
    <dbReference type="NCBI Taxonomy" id="2055836"/>
    <lineage>
        <taxon>Archaea</taxon>
        <taxon>Methanobacteriati</taxon>
        <taxon>Methanobacteriota</taxon>
        <taxon>Stenosarchaea group</taxon>
        <taxon>Halobacteria</taxon>
        <taxon>Halobacteriales</taxon>
        <taxon>Natrialbaceae</taxon>
        <taxon>Natronococcus</taxon>
    </lineage>
</organism>
<dbReference type="Gene3D" id="3.40.50.2300">
    <property type="match status" value="1"/>
</dbReference>
<dbReference type="Pfam" id="PF04967">
    <property type="entry name" value="HTH_10"/>
    <property type="match status" value="1"/>
</dbReference>
<evidence type="ECO:0000313" key="8">
    <source>
        <dbReference type="Proteomes" id="UP000766904"/>
    </source>
</evidence>
<keyword evidence="2" id="KW-0418">Kinase</keyword>
<dbReference type="Gene3D" id="3.30.450.40">
    <property type="match status" value="3"/>
</dbReference>
<gene>
    <name evidence="7" type="ORF">CV102_10195</name>
</gene>
<reference evidence="7" key="1">
    <citation type="submission" date="2017-11" db="EMBL/GenBank/DDBJ databases">
        <authorList>
            <person name="Kajale S.C."/>
            <person name="Sharma A."/>
        </authorList>
    </citation>
    <scope>NUCLEOTIDE SEQUENCE</scope>
    <source>
        <strain evidence="7">LS1_42</strain>
    </source>
</reference>
<dbReference type="SUPFAM" id="SSF55781">
    <property type="entry name" value="GAF domain-like"/>
    <property type="match status" value="2"/>
</dbReference>
<dbReference type="SMART" id="SM00091">
    <property type="entry name" value="PAS"/>
    <property type="match status" value="1"/>
</dbReference>
<dbReference type="InterPro" id="IPR003018">
    <property type="entry name" value="GAF"/>
</dbReference>
<dbReference type="EMBL" id="PHNJ01000004">
    <property type="protein sequence ID" value="TYL38869.1"/>
    <property type="molecule type" value="Genomic_DNA"/>
</dbReference>
<dbReference type="InterPro" id="IPR031803">
    <property type="entry name" value="BAT_GAF/HTH-assoc"/>
</dbReference>
<comment type="caution">
    <text evidence="7">The sequence shown here is derived from an EMBL/GenBank/DDBJ whole genome shotgun (WGS) entry which is preliminary data.</text>
</comment>
<dbReference type="InterPro" id="IPR007050">
    <property type="entry name" value="HTH_bacterioopsin"/>
</dbReference>
<accession>A0A8J8Q4P1</accession>
<dbReference type="Gene3D" id="3.30.450.20">
    <property type="entry name" value="PAS domain"/>
    <property type="match status" value="1"/>
</dbReference>
<dbReference type="InterPro" id="IPR013656">
    <property type="entry name" value="PAS_4"/>
</dbReference>
<dbReference type="PANTHER" id="PTHR34236:SF1">
    <property type="entry name" value="DIMETHYL SULFOXIDE REDUCTASE TRANSCRIPTIONAL ACTIVATOR"/>
    <property type="match status" value="1"/>
</dbReference>
<protein>
    <submittedName>
        <fullName evidence="7">Response regulator receiver protein</fullName>
    </submittedName>
</protein>
<dbReference type="Proteomes" id="UP000766904">
    <property type="component" value="Unassembled WGS sequence"/>
</dbReference>
<proteinExistence type="predicted"/>
<evidence type="ECO:0000256" key="3">
    <source>
        <dbReference type="ARBA" id="ARBA00023015"/>
    </source>
</evidence>
<dbReference type="RefSeq" id="WP_148857871.1">
    <property type="nucleotide sequence ID" value="NZ_PHNJ01000004.1"/>
</dbReference>
<evidence type="ECO:0000313" key="7">
    <source>
        <dbReference type="EMBL" id="TYL38869.1"/>
    </source>
</evidence>
<dbReference type="GO" id="GO:0000160">
    <property type="term" value="P:phosphorelay signal transduction system"/>
    <property type="evidence" value="ECO:0007669"/>
    <property type="project" value="InterPro"/>
</dbReference>
<keyword evidence="5" id="KW-0597">Phosphoprotein</keyword>
<dbReference type="AlphaFoldDB" id="A0A8J8Q4P1"/>
<dbReference type="InterPro" id="IPR036388">
    <property type="entry name" value="WH-like_DNA-bd_sf"/>
</dbReference>
<dbReference type="SMART" id="SM00065">
    <property type="entry name" value="GAF"/>
    <property type="match status" value="2"/>
</dbReference>
<dbReference type="Pfam" id="PF01590">
    <property type="entry name" value="GAF"/>
    <property type="match status" value="1"/>
</dbReference>
<keyword evidence="4" id="KW-0804">Transcription</keyword>
<dbReference type="InterPro" id="IPR001789">
    <property type="entry name" value="Sig_transdc_resp-reg_receiver"/>
</dbReference>
<evidence type="ECO:0000259" key="6">
    <source>
        <dbReference type="PROSITE" id="PS50110"/>
    </source>
</evidence>